<gene>
    <name evidence="1" type="ordered locus">SPAB_05241</name>
</gene>
<evidence type="ECO:0000313" key="2">
    <source>
        <dbReference type="Proteomes" id="UP000008556"/>
    </source>
</evidence>
<name>A0A6C6Z8Y1_SALPB</name>
<accession>A0A6C6Z8Y1</accession>
<proteinExistence type="predicted"/>
<dbReference type="EMBL" id="CP000886">
    <property type="protein sequence ID" value="ABX70518.1"/>
    <property type="molecule type" value="Genomic_DNA"/>
</dbReference>
<organism evidence="1 2">
    <name type="scientific">Salmonella paratyphi B (strain ATCC BAA-1250 / SPB7)</name>
    <dbReference type="NCBI Taxonomy" id="1016998"/>
    <lineage>
        <taxon>Bacteria</taxon>
        <taxon>Pseudomonadati</taxon>
        <taxon>Pseudomonadota</taxon>
        <taxon>Gammaproteobacteria</taxon>
        <taxon>Enterobacterales</taxon>
        <taxon>Enterobacteriaceae</taxon>
        <taxon>Salmonella</taxon>
    </lineage>
</organism>
<protein>
    <submittedName>
        <fullName evidence="1">Uncharacterized protein</fullName>
    </submittedName>
</protein>
<evidence type="ECO:0000313" key="1">
    <source>
        <dbReference type="EMBL" id="ABX70518.1"/>
    </source>
</evidence>
<dbReference type="Proteomes" id="UP000008556">
    <property type="component" value="Chromosome"/>
</dbReference>
<dbReference type="KEGG" id="spq:SPAB_05241"/>
<sequence length="49" mass="5608">MPGVNQAFSYLVLLSLYPFQKREAHISRKNVAYHLWPTRLGTSLSSRSS</sequence>
<dbReference type="AlphaFoldDB" id="A0A6C6Z8Y1"/>
<reference evidence="1 2" key="1">
    <citation type="submission" date="2007-11" db="EMBL/GenBank/DDBJ databases">
        <authorList>
            <consortium name="The Salmonella enterica serovar Paratyphi B Genome Sequencing Project"/>
            <person name="McClelland M."/>
            <person name="Sanderson E.K."/>
            <person name="Porwollik S."/>
            <person name="Spieth J."/>
            <person name="Clifton W.S."/>
            <person name="Fulton R."/>
            <person name="Cordes M."/>
            <person name="Wollam A."/>
            <person name="Shah N."/>
            <person name="Pepin K."/>
            <person name="Bhonagiri V."/>
            <person name="Nash W."/>
            <person name="Johnson M."/>
            <person name="Thiruvilangam P."/>
            <person name="Wilson R."/>
        </authorList>
    </citation>
    <scope>NUCLEOTIDE SEQUENCE [LARGE SCALE GENOMIC DNA]</scope>
    <source>
        <strain evidence="2">ATCC BAA-1250 / SPB7</strain>
    </source>
</reference>